<dbReference type="InterPro" id="IPR001206">
    <property type="entry name" value="Diacylglycerol_kinase_cat_dom"/>
</dbReference>
<dbReference type="RefSeq" id="WP_224132922.1">
    <property type="nucleotide sequence ID" value="NZ_CBCPIF010000001.1"/>
</dbReference>
<dbReference type="EMBL" id="JAHBFI010000001">
    <property type="protein sequence ID" value="MBZ5961803.1"/>
    <property type="molecule type" value="Genomic_DNA"/>
</dbReference>
<dbReference type="GO" id="GO:0008654">
    <property type="term" value="P:phospholipid biosynthetic process"/>
    <property type="evidence" value="ECO:0007669"/>
    <property type="project" value="UniProtKB-KW"/>
</dbReference>
<dbReference type="Gene3D" id="2.60.200.40">
    <property type="match status" value="1"/>
</dbReference>
<evidence type="ECO:0000256" key="5">
    <source>
        <dbReference type="ARBA" id="ARBA00022777"/>
    </source>
</evidence>
<dbReference type="GO" id="GO:0005524">
    <property type="term" value="F:ATP binding"/>
    <property type="evidence" value="ECO:0007669"/>
    <property type="project" value="UniProtKB-KW"/>
</dbReference>
<evidence type="ECO:0000256" key="4">
    <source>
        <dbReference type="ARBA" id="ARBA00022741"/>
    </source>
</evidence>
<keyword evidence="4" id="KW-0547">Nucleotide-binding</keyword>
<keyword evidence="6" id="KW-0067">ATP-binding</keyword>
<sequence>MPNYFVINNPSAGNGVHSNIVINIKKTPNIAAWHDTDYAGHAIYLAKKLAKTIDDPTAIVLVIGGDGTLNEVLNGLLQFKRAVKLPIAYIPTGSGNDFARGINLGTAEQAFSHLKRVTQTQLLNIGKINGDAPHHITKYFVNSIGIGFDAAVVAQTNQTALKRRLNKLGCGSLSYLLSVLCVFFKQHDFQMTLMNGEDYIQMPHAFLVTLTNQVYFGGGIAILPGADVHQNELDMVVADKMSFIQFLVMFASLKKNGGHLQFKSVHKISLARGAKIHVRDIQPGQIDGEELGNGTFSFNIDYQTYPFWL</sequence>
<keyword evidence="7" id="KW-0444">Lipid biosynthesis</keyword>
<evidence type="ECO:0000256" key="6">
    <source>
        <dbReference type="ARBA" id="ARBA00022840"/>
    </source>
</evidence>
<accession>A0A9Q3SX30</accession>
<reference evidence="10" key="1">
    <citation type="submission" date="2021-05" db="EMBL/GenBank/DDBJ databases">
        <title>Pangenome of Leuconostoc gelidum warrants species status for Leuconostoc gelidum subsp. gasicomitatum.</title>
        <authorList>
            <person name="Johansson P."/>
            <person name="Sade E."/>
            <person name="Hultman J."/>
            <person name="Auvinen P."/>
            <person name="Bjorkroth J."/>
        </authorList>
    </citation>
    <scope>NUCLEOTIDE SEQUENCE</scope>
    <source>
        <strain evidence="10">A.21.4</strain>
    </source>
</reference>
<evidence type="ECO:0000313" key="11">
    <source>
        <dbReference type="Proteomes" id="UP000752647"/>
    </source>
</evidence>
<dbReference type="Pfam" id="PF00781">
    <property type="entry name" value="DAGK_cat"/>
    <property type="match status" value="1"/>
</dbReference>
<name>A0A9Q3SX30_9LACO</name>
<dbReference type="SUPFAM" id="SSF111331">
    <property type="entry name" value="NAD kinase/diacylglycerol kinase-like"/>
    <property type="match status" value="1"/>
</dbReference>
<dbReference type="Pfam" id="PF19279">
    <property type="entry name" value="YegS_C"/>
    <property type="match status" value="1"/>
</dbReference>
<keyword evidence="3" id="KW-0808">Transferase</keyword>
<keyword evidence="5 10" id="KW-0418">Kinase</keyword>
<dbReference type="AlphaFoldDB" id="A0A9Q3SX30"/>
<comment type="caution">
    <text evidence="10">The sequence shown here is derived from an EMBL/GenBank/DDBJ whole genome shotgun (WGS) entry which is preliminary data.</text>
</comment>
<proteinExistence type="inferred from homology"/>
<dbReference type="InterPro" id="IPR050187">
    <property type="entry name" value="Lipid_Phosphate_FormReg"/>
</dbReference>
<evidence type="ECO:0000313" key="10">
    <source>
        <dbReference type="EMBL" id="MBZ5961803.1"/>
    </source>
</evidence>
<organism evidence="10 11">
    <name type="scientific">Leuconostoc gasicomitatum</name>
    <dbReference type="NCBI Taxonomy" id="115778"/>
    <lineage>
        <taxon>Bacteria</taxon>
        <taxon>Bacillati</taxon>
        <taxon>Bacillota</taxon>
        <taxon>Bacilli</taxon>
        <taxon>Lactobacillales</taxon>
        <taxon>Lactobacillaceae</taxon>
        <taxon>Leuconostoc</taxon>
        <taxon>Leuconostoc gelidum group</taxon>
    </lineage>
</organism>
<dbReference type="Proteomes" id="UP000752647">
    <property type="component" value="Unassembled WGS sequence"/>
</dbReference>
<dbReference type="PANTHER" id="PTHR12358:SF54">
    <property type="entry name" value="SPHINGOSINE KINASE RELATED PROTEIN"/>
    <property type="match status" value="1"/>
</dbReference>
<gene>
    <name evidence="10" type="ORF">KIJ12_01250</name>
</gene>
<dbReference type="PANTHER" id="PTHR12358">
    <property type="entry name" value="SPHINGOSINE KINASE"/>
    <property type="match status" value="1"/>
</dbReference>
<keyword evidence="7" id="KW-0594">Phospholipid biosynthesis</keyword>
<evidence type="ECO:0000256" key="7">
    <source>
        <dbReference type="ARBA" id="ARBA00023209"/>
    </source>
</evidence>
<feature type="domain" description="DAGKc" evidence="9">
    <location>
        <begin position="1"/>
        <end position="132"/>
    </location>
</feature>
<dbReference type="InterPro" id="IPR045540">
    <property type="entry name" value="YegS/DAGK_C"/>
</dbReference>
<keyword evidence="7" id="KW-0443">Lipid metabolism</keyword>
<evidence type="ECO:0000259" key="9">
    <source>
        <dbReference type="PROSITE" id="PS50146"/>
    </source>
</evidence>
<protein>
    <submittedName>
        <fullName evidence="10">Diacylglycerol kinase family lipid kinase</fullName>
    </submittedName>
</protein>
<evidence type="ECO:0000256" key="3">
    <source>
        <dbReference type="ARBA" id="ARBA00022679"/>
    </source>
</evidence>
<dbReference type="Gene3D" id="3.40.50.10330">
    <property type="entry name" value="Probable inorganic polyphosphate/atp-NAD kinase, domain 1"/>
    <property type="match status" value="1"/>
</dbReference>
<dbReference type="PROSITE" id="PS50146">
    <property type="entry name" value="DAGK"/>
    <property type="match status" value="1"/>
</dbReference>
<dbReference type="InterPro" id="IPR016064">
    <property type="entry name" value="NAD/diacylglycerol_kinase_sf"/>
</dbReference>
<evidence type="ECO:0000256" key="2">
    <source>
        <dbReference type="ARBA" id="ARBA00005983"/>
    </source>
</evidence>
<dbReference type="GO" id="GO:0016301">
    <property type="term" value="F:kinase activity"/>
    <property type="evidence" value="ECO:0007669"/>
    <property type="project" value="UniProtKB-KW"/>
</dbReference>
<comment type="similarity">
    <text evidence="2">Belongs to the diacylglycerol/lipid kinase family.</text>
</comment>
<evidence type="ECO:0000256" key="8">
    <source>
        <dbReference type="ARBA" id="ARBA00023264"/>
    </source>
</evidence>
<keyword evidence="8" id="KW-1208">Phospholipid metabolism</keyword>
<evidence type="ECO:0000256" key="1">
    <source>
        <dbReference type="ARBA" id="ARBA00001946"/>
    </source>
</evidence>
<comment type="cofactor">
    <cofactor evidence="1">
        <name>Mg(2+)</name>
        <dbReference type="ChEBI" id="CHEBI:18420"/>
    </cofactor>
</comment>
<dbReference type="SMART" id="SM00046">
    <property type="entry name" value="DAGKc"/>
    <property type="match status" value="1"/>
</dbReference>
<dbReference type="InterPro" id="IPR017438">
    <property type="entry name" value="ATP-NAD_kinase_N"/>
</dbReference>